<dbReference type="EMBL" id="QXFU01000998">
    <property type="protein sequence ID" value="KAE9013808.1"/>
    <property type="molecule type" value="Genomic_DNA"/>
</dbReference>
<gene>
    <name evidence="2" type="ORF">PR002_g14404</name>
</gene>
<reference evidence="2 3" key="1">
    <citation type="submission" date="2018-09" db="EMBL/GenBank/DDBJ databases">
        <title>Genomic investigation of the strawberry pathogen Phytophthora fragariae indicates pathogenicity is determined by transcriptional variation in three key races.</title>
        <authorList>
            <person name="Adams T.M."/>
            <person name="Armitage A.D."/>
            <person name="Sobczyk M.K."/>
            <person name="Bates H.J."/>
            <person name="Dunwell J.M."/>
            <person name="Nellist C.F."/>
            <person name="Harrison R.J."/>
        </authorList>
    </citation>
    <scope>NUCLEOTIDE SEQUENCE [LARGE SCALE GENOMIC DNA]</scope>
    <source>
        <strain evidence="2 3">SCRP324</strain>
    </source>
</reference>
<accession>A0A6A3L760</accession>
<dbReference type="OrthoDB" id="127850at2759"/>
<feature type="compositionally biased region" description="Basic and acidic residues" evidence="1">
    <location>
        <begin position="19"/>
        <end position="28"/>
    </location>
</feature>
<comment type="caution">
    <text evidence="2">The sequence shown here is derived from an EMBL/GenBank/DDBJ whole genome shotgun (WGS) entry which is preliminary data.</text>
</comment>
<proteinExistence type="predicted"/>
<evidence type="ECO:0000256" key="1">
    <source>
        <dbReference type="SAM" id="MobiDB-lite"/>
    </source>
</evidence>
<protein>
    <recommendedName>
        <fullName evidence="4">Myb/SANT-like domain-containing protein</fullName>
    </recommendedName>
</protein>
<evidence type="ECO:0000313" key="3">
    <source>
        <dbReference type="Proteomes" id="UP000435112"/>
    </source>
</evidence>
<organism evidence="2 3">
    <name type="scientific">Phytophthora rubi</name>
    <dbReference type="NCBI Taxonomy" id="129364"/>
    <lineage>
        <taxon>Eukaryota</taxon>
        <taxon>Sar</taxon>
        <taxon>Stramenopiles</taxon>
        <taxon>Oomycota</taxon>
        <taxon>Peronosporomycetes</taxon>
        <taxon>Peronosporales</taxon>
        <taxon>Peronosporaceae</taxon>
        <taxon>Phytophthora</taxon>
    </lineage>
</organism>
<evidence type="ECO:0008006" key="4">
    <source>
        <dbReference type="Google" id="ProtNLM"/>
    </source>
</evidence>
<name>A0A6A3L760_9STRA</name>
<feature type="region of interest" description="Disordered" evidence="1">
    <location>
        <begin position="1"/>
        <end position="31"/>
    </location>
</feature>
<dbReference type="Proteomes" id="UP000435112">
    <property type="component" value="Unassembled WGS sequence"/>
</dbReference>
<evidence type="ECO:0000313" key="2">
    <source>
        <dbReference type="EMBL" id="KAE9013808.1"/>
    </source>
</evidence>
<dbReference type="AlphaFoldDB" id="A0A6A3L760"/>
<sequence length="157" mass="17707">MTKQAPSAKKKIVTIGSKKPKDSGKKPAETTYQRRASWAVYEVFDLLDMYAKAHDNPSLTTDKGLKSKAWRELADVLNAKHRRTLEKAQHESKLDRIMRDNDLYKEIKGLSGPNKQRSKIIHLRGSRLEHDGLCSMIAGDLRATGSEADSSDTLWLD</sequence>